<dbReference type="PANTHER" id="PTHR42718:SF47">
    <property type="entry name" value="METHYL VIOLOGEN RESISTANCE PROTEIN SMVA"/>
    <property type="match status" value="1"/>
</dbReference>
<feature type="transmembrane region" description="Helical" evidence="7">
    <location>
        <begin position="20"/>
        <end position="37"/>
    </location>
</feature>
<gene>
    <name evidence="8" type="ORF">LWC34_03715</name>
</gene>
<keyword evidence="3" id="KW-1003">Cell membrane</keyword>
<keyword evidence="5 7" id="KW-1133">Transmembrane helix</keyword>
<dbReference type="InterPro" id="IPR036259">
    <property type="entry name" value="MFS_trans_sf"/>
</dbReference>
<evidence type="ECO:0008006" key="10">
    <source>
        <dbReference type="Google" id="ProtNLM"/>
    </source>
</evidence>
<organism evidence="8 9">
    <name type="scientific">Kibdelosporangium philippinense</name>
    <dbReference type="NCBI Taxonomy" id="211113"/>
    <lineage>
        <taxon>Bacteria</taxon>
        <taxon>Bacillati</taxon>
        <taxon>Actinomycetota</taxon>
        <taxon>Actinomycetes</taxon>
        <taxon>Pseudonocardiales</taxon>
        <taxon>Pseudonocardiaceae</taxon>
        <taxon>Kibdelosporangium</taxon>
    </lineage>
</organism>
<dbReference type="RefSeq" id="WP_233722987.1">
    <property type="nucleotide sequence ID" value="NZ_JAJVCN010000001.1"/>
</dbReference>
<dbReference type="SUPFAM" id="SSF103473">
    <property type="entry name" value="MFS general substrate transporter"/>
    <property type="match status" value="1"/>
</dbReference>
<comment type="caution">
    <text evidence="8">The sequence shown here is derived from an EMBL/GenBank/DDBJ whole genome shotgun (WGS) entry which is preliminary data.</text>
</comment>
<name>A0ABS8Z3K7_9PSEU</name>
<evidence type="ECO:0000313" key="8">
    <source>
        <dbReference type="EMBL" id="MCE7001942.1"/>
    </source>
</evidence>
<accession>A0ABS8Z3K7</accession>
<evidence type="ECO:0000256" key="1">
    <source>
        <dbReference type="ARBA" id="ARBA00004651"/>
    </source>
</evidence>
<evidence type="ECO:0000256" key="2">
    <source>
        <dbReference type="ARBA" id="ARBA00022448"/>
    </source>
</evidence>
<proteinExistence type="predicted"/>
<evidence type="ECO:0000313" key="9">
    <source>
        <dbReference type="Proteomes" id="UP001521150"/>
    </source>
</evidence>
<evidence type="ECO:0000256" key="6">
    <source>
        <dbReference type="ARBA" id="ARBA00023136"/>
    </source>
</evidence>
<evidence type="ECO:0000256" key="7">
    <source>
        <dbReference type="SAM" id="Phobius"/>
    </source>
</evidence>
<keyword evidence="2" id="KW-0813">Transport</keyword>
<reference evidence="8 9" key="1">
    <citation type="submission" date="2021-12" db="EMBL/GenBank/DDBJ databases">
        <title>Genome sequence of Kibdelosporangium philippinense ATCC 49844.</title>
        <authorList>
            <person name="Fedorov E.A."/>
            <person name="Omeragic M."/>
            <person name="Shalygina K.F."/>
            <person name="Maclea K.S."/>
        </authorList>
    </citation>
    <scope>NUCLEOTIDE SEQUENCE [LARGE SCALE GENOMIC DNA]</scope>
    <source>
        <strain evidence="8 9">ATCC 49844</strain>
    </source>
</reference>
<keyword evidence="4 7" id="KW-0812">Transmembrane</keyword>
<protein>
    <recommendedName>
        <fullName evidence="10">Major facilitator superfamily (MFS) profile domain-containing protein</fullName>
    </recommendedName>
</protein>
<comment type="subcellular location">
    <subcellularLocation>
        <location evidence="1">Cell membrane</location>
        <topology evidence="1">Multi-pass membrane protein</topology>
    </subcellularLocation>
</comment>
<dbReference type="Proteomes" id="UP001521150">
    <property type="component" value="Unassembled WGS sequence"/>
</dbReference>
<evidence type="ECO:0000256" key="3">
    <source>
        <dbReference type="ARBA" id="ARBA00022475"/>
    </source>
</evidence>
<evidence type="ECO:0000256" key="4">
    <source>
        <dbReference type="ARBA" id="ARBA00022692"/>
    </source>
</evidence>
<evidence type="ECO:0000256" key="5">
    <source>
        <dbReference type="ARBA" id="ARBA00022989"/>
    </source>
</evidence>
<keyword evidence="9" id="KW-1185">Reference proteome</keyword>
<dbReference type="PANTHER" id="PTHR42718">
    <property type="entry name" value="MAJOR FACILITATOR SUPERFAMILY MULTIDRUG TRANSPORTER MFSC"/>
    <property type="match status" value="1"/>
</dbReference>
<dbReference type="EMBL" id="JAJVCN010000001">
    <property type="protein sequence ID" value="MCE7001942.1"/>
    <property type="molecule type" value="Genomic_DNA"/>
</dbReference>
<feature type="transmembrane region" description="Helical" evidence="7">
    <location>
        <begin position="58"/>
        <end position="83"/>
    </location>
</feature>
<sequence>MSILPITYGFKELASYGPSVAILISIVAGAGLTVLFVRRQYRLESPLLDLWLFRNRSFSVSLGALLLGQFAIRGILFLLPQFFQLVLGETPLRLGFGCCPAPSSSRRSP</sequence>
<keyword evidence="6 7" id="KW-0472">Membrane</keyword>